<name>A0ABY4ETN0_9BACI</name>
<feature type="chain" id="PRO_5045660988" evidence="6">
    <location>
        <begin position="22"/>
        <end position="235"/>
    </location>
</feature>
<dbReference type="InterPro" id="IPR000064">
    <property type="entry name" value="NLP_P60_dom"/>
</dbReference>
<evidence type="ECO:0000256" key="1">
    <source>
        <dbReference type="ARBA" id="ARBA00007074"/>
    </source>
</evidence>
<feature type="signal peptide" evidence="6">
    <location>
        <begin position="1"/>
        <end position="21"/>
    </location>
</feature>
<evidence type="ECO:0000313" key="8">
    <source>
        <dbReference type="EMBL" id="UOQ47232.1"/>
    </source>
</evidence>
<evidence type="ECO:0000256" key="5">
    <source>
        <dbReference type="SAM" id="Coils"/>
    </source>
</evidence>
<dbReference type="Proteomes" id="UP000831782">
    <property type="component" value="Chromosome"/>
</dbReference>
<evidence type="ECO:0000256" key="6">
    <source>
        <dbReference type="SAM" id="SignalP"/>
    </source>
</evidence>
<feature type="coiled-coil region" evidence="5">
    <location>
        <begin position="20"/>
        <end position="47"/>
    </location>
</feature>
<keyword evidence="3" id="KW-0378">Hydrolase</keyword>
<keyword evidence="9" id="KW-1185">Reference proteome</keyword>
<keyword evidence="6" id="KW-0732">Signal</keyword>
<feature type="domain" description="NlpC/P60" evidence="7">
    <location>
        <begin position="103"/>
        <end position="234"/>
    </location>
</feature>
<dbReference type="PANTHER" id="PTHR47053:SF1">
    <property type="entry name" value="MUREIN DD-ENDOPEPTIDASE MEPH-RELATED"/>
    <property type="match status" value="1"/>
</dbReference>
<evidence type="ECO:0000313" key="9">
    <source>
        <dbReference type="Proteomes" id="UP000831782"/>
    </source>
</evidence>
<dbReference type="InterPro" id="IPR038765">
    <property type="entry name" value="Papain-like_cys_pep_sf"/>
</dbReference>
<sequence length="235" mass="26475">MFRKLLFLFSIIFFISQPLKADLIDDLQQHKEDLQAIEKAVQESTKREETIKLAQDEARLAKIVTAYENAIAFDREETETKTATRNINSNQTLFIDLQDMNASDKQKKVVSVGTKWINNSKYVFGGGRNQLDVMTGRFDCSSFVYWAFDQVGITLGNMTSVTTDTLKSMGSGVTMDNIQIGDLVFFNTYKIDGHVGIYAGNGRFIGAQSSTGVSYADMTSGYWKEKFNGRIIRVF</sequence>
<comment type="similarity">
    <text evidence="1">Belongs to the peptidase C40 family.</text>
</comment>
<dbReference type="SUPFAM" id="SSF54001">
    <property type="entry name" value="Cysteine proteinases"/>
    <property type="match status" value="1"/>
</dbReference>
<dbReference type="Pfam" id="PF00877">
    <property type="entry name" value="NLPC_P60"/>
    <property type="match status" value="1"/>
</dbReference>
<keyword evidence="5" id="KW-0175">Coiled coil</keyword>
<evidence type="ECO:0000256" key="4">
    <source>
        <dbReference type="ARBA" id="ARBA00022807"/>
    </source>
</evidence>
<reference evidence="8 9" key="1">
    <citation type="submission" date="2022-04" db="EMBL/GenBank/DDBJ databases">
        <title>Gracilibacillus sp. isolated from saltern.</title>
        <authorList>
            <person name="Won M."/>
            <person name="Lee C.-M."/>
            <person name="Woen H.-Y."/>
            <person name="Kwon S.-W."/>
        </authorList>
    </citation>
    <scope>NUCLEOTIDE SEQUENCE [LARGE SCALE GENOMIC DNA]</scope>
    <source>
        <strain evidence="8 9">SSWR10-1</strain>
    </source>
</reference>
<organism evidence="8 9">
    <name type="scientific">Gracilibacillus caseinilyticus</name>
    <dbReference type="NCBI Taxonomy" id="2932256"/>
    <lineage>
        <taxon>Bacteria</taxon>
        <taxon>Bacillati</taxon>
        <taxon>Bacillota</taxon>
        <taxon>Bacilli</taxon>
        <taxon>Bacillales</taxon>
        <taxon>Bacillaceae</taxon>
        <taxon>Gracilibacillus</taxon>
    </lineage>
</organism>
<evidence type="ECO:0000256" key="3">
    <source>
        <dbReference type="ARBA" id="ARBA00022801"/>
    </source>
</evidence>
<dbReference type="InterPro" id="IPR051202">
    <property type="entry name" value="Peptidase_C40"/>
</dbReference>
<evidence type="ECO:0000259" key="7">
    <source>
        <dbReference type="PROSITE" id="PS51935"/>
    </source>
</evidence>
<keyword evidence="2" id="KW-0645">Protease</keyword>
<dbReference type="PANTHER" id="PTHR47053">
    <property type="entry name" value="MUREIN DD-ENDOPEPTIDASE MEPH-RELATED"/>
    <property type="match status" value="1"/>
</dbReference>
<keyword evidence="4" id="KW-0788">Thiol protease</keyword>
<accession>A0ABY4ETN0</accession>
<dbReference type="EMBL" id="CP095072">
    <property type="protein sequence ID" value="UOQ47232.1"/>
    <property type="molecule type" value="Genomic_DNA"/>
</dbReference>
<proteinExistence type="inferred from homology"/>
<gene>
    <name evidence="8" type="ORF">MUN88_14270</name>
</gene>
<dbReference type="Gene3D" id="3.90.1720.10">
    <property type="entry name" value="endopeptidase domain like (from Nostoc punctiforme)"/>
    <property type="match status" value="1"/>
</dbReference>
<evidence type="ECO:0000256" key="2">
    <source>
        <dbReference type="ARBA" id="ARBA00022670"/>
    </source>
</evidence>
<protein>
    <submittedName>
        <fullName evidence="8">C40 family peptidase</fullName>
    </submittedName>
</protein>
<dbReference type="PROSITE" id="PS51935">
    <property type="entry name" value="NLPC_P60"/>
    <property type="match status" value="1"/>
</dbReference>